<proteinExistence type="predicted"/>
<sequence length="112" mass="12623">MQAKAFDFSSLGVLLSFGEFAFWILIEFGLVTPTSSWPVPIRHSLKLTLLSKLALPSFELPTYSLTWVLVWFLEPVFAIANPCSNFHSLSTSRCLWKFPGHGSRLEEETDGN</sequence>
<dbReference type="Proteomes" id="UP001367508">
    <property type="component" value="Unassembled WGS sequence"/>
</dbReference>
<reference evidence="1 2" key="1">
    <citation type="submission" date="2024-01" db="EMBL/GenBank/DDBJ databases">
        <title>The genomes of 5 underutilized Papilionoideae crops provide insights into root nodulation and disease resistanc.</title>
        <authorList>
            <person name="Jiang F."/>
        </authorList>
    </citation>
    <scope>NUCLEOTIDE SEQUENCE [LARGE SCALE GENOMIC DNA]</scope>
    <source>
        <strain evidence="1">LVBAO_FW01</strain>
        <tissue evidence="1">Leaves</tissue>
    </source>
</reference>
<dbReference type="EMBL" id="JAYMYQ010000001">
    <property type="protein sequence ID" value="KAK7362427.1"/>
    <property type="molecule type" value="Genomic_DNA"/>
</dbReference>
<dbReference type="AlphaFoldDB" id="A0AAN9MXC5"/>
<gene>
    <name evidence="1" type="ORF">VNO77_04539</name>
</gene>
<protein>
    <submittedName>
        <fullName evidence="1">Uncharacterized protein</fullName>
    </submittedName>
</protein>
<organism evidence="1 2">
    <name type="scientific">Canavalia gladiata</name>
    <name type="common">Sword bean</name>
    <name type="synonym">Dolichos gladiatus</name>
    <dbReference type="NCBI Taxonomy" id="3824"/>
    <lineage>
        <taxon>Eukaryota</taxon>
        <taxon>Viridiplantae</taxon>
        <taxon>Streptophyta</taxon>
        <taxon>Embryophyta</taxon>
        <taxon>Tracheophyta</taxon>
        <taxon>Spermatophyta</taxon>
        <taxon>Magnoliopsida</taxon>
        <taxon>eudicotyledons</taxon>
        <taxon>Gunneridae</taxon>
        <taxon>Pentapetalae</taxon>
        <taxon>rosids</taxon>
        <taxon>fabids</taxon>
        <taxon>Fabales</taxon>
        <taxon>Fabaceae</taxon>
        <taxon>Papilionoideae</taxon>
        <taxon>50 kb inversion clade</taxon>
        <taxon>NPAAA clade</taxon>
        <taxon>indigoferoid/millettioid clade</taxon>
        <taxon>Phaseoleae</taxon>
        <taxon>Canavalia</taxon>
    </lineage>
</organism>
<evidence type="ECO:0000313" key="2">
    <source>
        <dbReference type="Proteomes" id="UP001367508"/>
    </source>
</evidence>
<evidence type="ECO:0000313" key="1">
    <source>
        <dbReference type="EMBL" id="KAK7362427.1"/>
    </source>
</evidence>
<name>A0AAN9MXC5_CANGL</name>
<accession>A0AAN9MXC5</accession>
<comment type="caution">
    <text evidence="1">The sequence shown here is derived from an EMBL/GenBank/DDBJ whole genome shotgun (WGS) entry which is preliminary data.</text>
</comment>
<keyword evidence="2" id="KW-1185">Reference proteome</keyword>